<dbReference type="RefSeq" id="WP_311560418.1">
    <property type="nucleotide sequence ID" value="NZ_JAVREJ010000052.1"/>
</dbReference>
<reference evidence="2" key="1">
    <citation type="submission" date="2023-07" db="EMBL/GenBank/DDBJ databases">
        <title>30 novel species of actinomycetes from the DSMZ collection.</title>
        <authorList>
            <person name="Nouioui I."/>
        </authorList>
    </citation>
    <scope>NUCLEOTIDE SEQUENCE [LARGE SCALE GENOMIC DNA]</scope>
    <source>
        <strain evidence="2">DSM 45834</strain>
    </source>
</reference>
<dbReference type="Proteomes" id="UP001183202">
    <property type="component" value="Unassembled WGS sequence"/>
</dbReference>
<gene>
    <name evidence="1" type="ORF">RM445_30945</name>
</gene>
<keyword evidence="2" id="KW-1185">Reference proteome</keyword>
<dbReference type="EMBL" id="JAVREJ010000052">
    <property type="protein sequence ID" value="MDT0353908.1"/>
    <property type="molecule type" value="Genomic_DNA"/>
</dbReference>
<dbReference type="SUPFAM" id="SSF50494">
    <property type="entry name" value="Trypsin-like serine proteases"/>
    <property type="match status" value="1"/>
</dbReference>
<evidence type="ECO:0000313" key="2">
    <source>
        <dbReference type="Proteomes" id="UP001183202"/>
    </source>
</evidence>
<name>A0ABU2NKE3_9PSEU</name>
<dbReference type="Pfam" id="PF13365">
    <property type="entry name" value="Trypsin_2"/>
    <property type="match status" value="1"/>
</dbReference>
<protein>
    <submittedName>
        <fullName evidence="1">Trypsin-like peptidase domain-containing protein</fullName>
    </submittedName>
</protein>
<organism evidence="1 2">
    <name type="scientific">Pseudonocardia charpentierae</name>
    <dbReference type="NCBI Taxonomy" id="3075545"/>
    <lineage>
        <taxon>Bacteria</taxon>
        <taxon>Bacillati</taxon>
        <taxon>Actinomycetota</taxon>
        <taxon>Actinomycetes</taxon>
        <taxon>Pseudonocardiales</taxon>
        <taxon>Pseudonocardiaceae</taxon>
        <taxon>Pseudonocardia</taxon>
    </lineage>
</organism>
<accession>A0ABU2NKE3</accession>
<proteinExistence type="predicted"/>
<sequence>MTDEIVPDAYNRRLRALVAARTISDREGVDLESVDSDEALSRGPGAGDVAERLRSALVADALPDDETGDPGQYERAREALLRVTRRAARKLDADPDAPLSPTETMAFEAVVRTDGTRPSLLVRNDEVDASHPTAGDWSSTLSSTADALKPVIAAVGRVEPANPSGRNYFGTCWVVDKDAGLALTNLHVAEAVWRRLAWKVKPTAHGFEVLDGAFVDFVAESGATRRNRCKIVEVVTTGVDGPGYQRLDAAVLRLEPVDGGTIPDAVPVLADTDGPAGQLGSFCVVGYPGPPRWSGGVHEGVDWTWVTTTLFGNRYGVKRLAPGTVHRPVGSFGDADPRRWIVGHDPTTLGGNSGSPLLNWLDGAPYGFGLHFAGASVDTNMAHAVAACRQQLTDVGVPVQDSRP</sequence>
<comment type="caution">
    <text evidence="1">The sequence shown here is derived from an EMBL/GenBank/DDBJ whole genome shotgun (WGS) entry which is preliminary data.</text>
</comment>
<dbReference type="InterPro" id="IPR009003">
    <property type="entry name" value="Peptidase_S1_PA"/>
</dbReference>
<evidence type="ECO:0000313" key="1">
    <source>
        <dbReference type="EMBL" id="MDT0353908.1"/>
    </source>
</evidence>